<keyword evidence="1" id="KW-0472">Membrane</keyword>
<dbReference type="EMBL" id="CZKB01000011">
    <property type="protein sequence ID" value="CUR59827.1"/>
    <property type="molecule type" value="Genomic_DNA"/>
</dbReference>
<sequence>MTYLEQHGRDGPGLLPWVVAFDVLAKVVLVLAMARVAVDPSWGNLEGKSPTTRAVTYPMLAFVVPVGHLWLRSGRPYPWVADLLVTLPAFSDILGNRFDLFDRVVWFDDLLHFVATGAPRVRHQVQ</sequence>
<proteinExistence type="predicted"/>
<gene>
    <name evidence="2" type="ORF">NOCA1190115</name>
</gene>
<keyword evidence="1" id="KW-0812">Transmembrane</keyword>
<keyword evidence="1" id="KW-1133">Transmembrane helix</keyword>
<protein>
    <submittedName>
        <fullName evidence="2">Uncharacterized protein</fullName>
    </submittedName>
</protein>
<dbReference type="AlphaFoldDB" id="A0A2P2CCX2"/>
<accession>A0A2P2CCX2</accession>
<evidence type="ECO:0000256" key="1">
    <source>
        <dbReference type="SAM" id="Phobius"/>
    </source>
</evidence>
<name>A0A2P2CCX2_9ZZZZ</name>
<organism evidence="2">
    <name type="scientific">metagenome</name>
    <dbReference type="NCBI Taxonomy" id="256318"/>
    <lineage>
        <taxon>unclassified sequences</taxon>
        <taxon>metagenomes</taxon>
    </lineage>
</organism>
<feature type="transmembrane region" description="Helical" evidence="1">
    <location>
        <begin position="14"/>
        <end position="34"/>
    </location>
</feature>
<feature type="transmembrane region" description="Helical" evidence="1">
    <location>
        <begin position="54"/>
        <end position="71"/>
    </location>
</feature>
<evidence type="ECO:0000313" key="2">
    <source>
        <dbReference type="EMBL" id="CUR59827.1"/>
    </source>
</evidence>
<reference evidence="2" key="1">
    <citation type="submission" date="2015-08" db="EMBL/GenBank/DDBJ databases">
        <authorList>
            <person name="Babu N.S."/>
            <person name="Beckwith C.J."/>
            <person name="Beseler K.G."/>
            <person name="Brison A."/>
            <person name="Carone J.V."/>
            <person name="Caskin T.P."/>
            <person name="Diamond M."/>
            <person name="Durham M.E."/>
            <person name="Foxe J.M."/>
            <person name="Go M."/>
            <person name="Henderson B.A."/>
            <person name="Jones I.B."/>
            <person name="McGettigan J.A."/>
            <person name="Micheletti S.J."/>
            <person name="Nasrallah M.E."/>
            <person name="Ortiz D."/>
            <person name="Piller C.R."/>
            <person name="Privatt S.R."/>
            <person name="Schneider S.L."/>
            <person name="Sharp S."/>
            <person name="Smith T.C."/>
            <person name="Stanton J.D."/>
            <person name="Ullery H.E."/>
            <person name="Wilson R.J."/>
            <person name="Serrano M.G."/>
            <person name="Buck G."/>
            <person name="Lee V."/>
            <person name="Wang Y."/>
            <person name="Carvalho R."/>
            <person name="Voegtly L."/>
            <person name="Shi R."/>
            <person name="Duckworth R."/>
            <person name="Johnson A."/>
            <person name="Loviza R."/>
            <person name="Walstead R."/>
            <person name="Shah Z."/>
            <person name="Kiflezghi M."/>
            <person name="Wade K."/>
            <person name="Ball S.L."/>
            <person name="Bradley K.W."/>
            <person name="Asai D.J."/>
            <person name="Bowman C.A."/>
            <person name="Russell D.A."/>
            <person name="Pope W.H."/>
            <person name="Jacobs-Sera D."/>
            <person name="Hendrix R.W."/>
            <person name="Hatfull G.F."/>
        </authorList>
    </citation>
    <scope>NUCLEOTIDE SEQUENCE</scope>
</reference>